<proteinExistence type="predicted"/>
<organism evidence="1 2">
    <name type="scientific">Neorhizobium galegae</name>
    <name type="common">Rhizobium galegae</name>
    <dbReference type="NCBI Taxonomy" id="399"/>
    <lineage>
        <taxon>Bacteria</taxon>
        <taxon>Pseudomonadati</taxon>
        <taxon>Pseudomonadota</taxon>
        <taxon>Alphaproteobacteria</taxon>
        <taxon>Hyphomicrobiales</taxon>
        <taxon>Rhizobiaceae</taxon>
        <taxon>Rhizobium/Agrobacterium group</taxon>
        <taxon>Neorhizobium</taxon>
    </lineage>
</organism>
<comment type="caution">
    <text evidence="1">The sequence shown here is derived from an EMBL/GenBank/DDBJ whole genome shotgun (WGS) entry which is preliminary data.</text>
</comment>
<gene>
    <name evidence="1" type="ORF">F4V91_31945</name>
</gene>
<dbReference type="EMBL" id="VZUL01000004">
    <property type="protein sequence ID" value="KAB1082566.1"/>
    <property type="molecule type" value="Genomic_DNA"/>
</dbReference>
<sequence length="65" mass="7472">MPAPSTMRRYFSNTFTQTTRLAMPVSSSRVMNMVAGQPYPTTMDVECSRSRRKIYPVGTKFRIYA</sequence>
<evidence type="ECO:0000313" key="2">
    <source>
        <dbReference type="Proteomes" id="UP000386575"/>
    </source>
</evidence>
<name>A0A6A1TIY7_NEOGA</name>
<dbReference type="AlphaFoldDB" id="A0A6A1TIY7"/>
<protein>
    <submittedName>
        <fullName evidence="1">Uncharacterized protein</fullName>
    </submittedName>
</protein>
<evidence type="ECO:0000313" key="1">
    <source>
        <dbReference type="EMBL" id="KAB1082566.1"/>
    </source>
</evidence>
<reference evidence="1 2" key="1">
    <citation type="submission" date="2019-09" db="EMBL/GenBank/DDBJ databases">
        <title>Genome sequencing of Ng87 strain.</title>
        <authorList>
            <person name="Karasev E.S."/>
            <person name="Andronov E."/>
        </authorList>
    </citation>
    <scope>NUCLEOTIDE SEQUENCE [LARGE SCALE GENOMIC DNA]</scope>
    <source>
        <strain evidence="1 2">Ng87</strain>
    </source>
</reference>
<dbReference type="Proteomes" id="UP000386575">
    <property type="component" value="Unassembled WGS sequence"/>
</dbReference>
<accession>A0A6A1TIY7</accession>